<sequence>MSSEPHAATAVRERFDRFARDEAPGRSELYRVWAAGIAADPEVQAVLAGIPAAHRQPPLVFAVTRLLGAPESDYAQWAAWLHAHADAVVAECGRRSVQTNEALRCAALLPALALIDGPIALLEVGASAGLCLYPDRYGYRYRRPDGEVLALEPPDGPSPVTLHCEVRGERMPTLALPDVVWRAGIDLDPLDPTDPQTRAWLTGLVWPGEEGRADRVRAALDIAAADPPLLVAGDAVDAIARVSALAPPDATLVVTTPGVLAYLPWARRHEAIAAARAAGRWVTIDDPRLHEGWAHAVDPDAWPGGFAVALDGDIVAAADPLGAWLEWRAADAACAR</sequence>
<reference evidence="1 2" key="1">
    <citation type="submission" date="2020-08" db="EMBL/GenBank/DDBJ databases">
        <title>A Genomic Blueprint of the Chicken Gut Microbiome.</title>
        <authorList>
            <person name="Gilroy R."/>
            <person name="Ravi A."/>
            <person name="Getino M."/>
            <person name="Pursley I."/>
            <person name="Horton D.L."/>
            <person name="Alikhan N.-F."/>
            <person name="Baker D."/>
            <person name="Gharbi K."/>
            <person name="Hall N."/>
            <person name="Watson M."/>
            <person name="Adriaenssens E.M."/>
            <person name="Foster-Nyarko E."/>
            <person name="Jarju S."/>
            <person name="Secka A."/>
            <person name="Antonio M."/>
            <person name="Oren A."/>
            <person name="Chaudhuri R."/>
            <person name="La Ragione R.M."/>
            <person name="Hildebrand F."/>
            <person name="Pallen M.J."/>
        </authorList>
    </citation>
    <scope>NUCLEOTIDE SEQUENCE [LARGE SCALE GENOMIC DNA]</scope>
    <source>
        <strain evidence="1 2">Sa4CUA7</strain>
    </source>
</reference>
<name>A0ABR8RZV3_9MICO</name>
<dbReference type="Proteomes" id="UP000648352">
    <property type="component" value="Unassembled WGS sequence"/>
</dbReference>
<gene>
    <name evidence="1" type="ORF">H9651_01815</name>
</gene>
<dbReference type="EMBL" id="JACSQP010000001">
    <property type="protein sequence ID" value="MBD7956369.1"/>
    <property type="molecule type" value="Genomic_DNA"/>
</dbReference>
<evidence type="ECO:0000313" key="2">
    <source>
        <dbReference type="Proteomes" id="UP000648352"/>
    </source>
</evidence>
<protein>
    <submittedName>
        <fullName evidence="1">DUF2332 domain-containing protein</fullName>
    </submittedName>
</protein>
<organism evidence="1 2">
    <name type="scientific">Microbacterium pullorum</name>
    <dbReference type="NCBI Taxonomy" id="2762236"/>
    <lineage>
        <taxon>Bacteria</taxon>
        <taxon>Bacillati</taxon>
        <taxon>Actinomycetota</taxon>
        <taxon>Actinomycetes</taxon>
        <taxon>Micrococcales</taxon>
        <taxon>Microbacteriaceae</taxon>
        <taxon>Microbacterium</taxon>
    </lineage>
</organism>
<dbReference type="InterPro" id="IPR011200">
    <property type="entry name" value="UCP012608"/>
</dbReference>
<accession>A0ABR8RZV3</accession>
<proteinExistence type="predicted"/>
<keyword evidence="2" id="KW-1185">Reference proteome</keyword>
<comment type="caution">
    <text evidence="1">The sequence shown here is derived from an EMBL/GenBank/DDBJ whole genome shotgun (WGS) entry which is preliminary data.</text>
</comment>
<dbReference type="Pfam" id="PF10094">
    <property type="entry name" value="DUF2332"/>
    <property type="match status" value="1"/>
</dbReference>
<evidence type="ECO:0000313" key="1">
    <source>
        <dbReference type="EMBL" id="MBD7956369.1"/>
    </source>
</evidence>
<dbReference type="RefSeq" id="WP_191717379.1">
    <property type="nucleotide sequence ID" value="NZ_JACSQP010000001.1"/>
</dbReference>